<evidence type="ECO:0000259" key="1">
    <source>
        <dbReference type="Pfam" id="PF00561"/>
    </source>
</evidence>
<reference evidence="3" key="1">
    <citation type="submission" date="2017-08" db="EMBL/GenBank/DDBJ databases">
        <authorList>
            <person name="Varghese N."/>
            <person name="Submissions S."/>
        </authorList>
    </citation>
    <scope>NUCLEOTIDE SEQUENCE [LARGE SCALE GENOMIC DNA]</scope>
    <source>
        <strain evidence="3">JC22</strain>
    </source>
</reference>
<proteinExistence type="predicted"/>
<evidence type="ECO:0000313" key="2">
    <source>
        <dbReference type="EMBL" id="SOB91970.1"/>
    </source>
</evidence>
<dbReference type="PANTHER" id="PTHR46438">
    <property type="entry name" value="ALPHA/BETA-HYDROLASES SUPERFAMILY PROTEIN"/>
    <property type="match status" value="1"/>
</dbReference>
<dbReference type="Gene3D" id="3.40.50.1820">
    <property type="entry name" value="alpha/beta hydrolase"/>
    <property type="match status" value="1"/>
</dbReference>
<dbReference type="EMBL" id="OBMQ01000001">
    <property type="protein sequence ID" value="SOB91970.1"/>
    <property type="molecule type" value="Genomic_DNA"/>
</dbReference>
<sequence>MSKKTFKTDVAKQIYFKQYDRSLKLWGIELETDYIETSFGKTHVIVCGPVSAPPLVLIHGMTVSSTMWFANAPTWSKHFRIYAIDIVGDFGKSECTKSISTSEDINTWLDELLDSLGLDKVFLAGHSMGGWMSLQYCLNSNRVKKLVLLAPVMSFDRLNWKFPLKLFPAMWFKKTYFIKKLYKWLFAKNSVPDQVLFNQFVVGYKFGVMQLRVPPRTYNDEEIRNLKTPTLLLIGNEEVVYSSVDKAFERASTNPIITTKLVVGASHCLSAEQKDEVNKLVTDYLIAN</sequence>
<organism evidence="2 3">
    <name type="scientific">Ureibacillus xyleni</name>
    <dbReference type="NCBI Taxonomy" id="614648"/>
    <lineage>
        <taxon>Bacteria</taxon>
        <taxon>Bacillati</taxon>
        <taxon>Bacillota</taxon>
        <taxon>Bacilli</taxon>
        <taxon>Bacillales</taxon>
        <taxon>Caryophanaceae</taxon>
        <taxon>Ureibacillus</taxon>
    </lineage>
</organism>
<keyword evidence="3" id="KW-1185">Reference proteome</keyword>
<name>A0A285RD17_9BACL</name>
<feature type="domain" description="AB hydrolase-1" evidence="1">
    <location>
        <begin position="53"/>
        <end position="170"/>
    </location>
</feature>
<dbReference type="InterPro" id="IPR029058">
    <property type="entry name" value="AB_hydrolase_fold"/>
</dbReference>
<evidence type="ECO:0000313" key="3">
    <source>
        <dbReference type="Proteomes" id="UP000219636"/>
    </source>
</evidence>
<gene>
    <name evidence="2" type="ORF">SAMN05880501_101419</name>
</gene>
<dbReference type="PANTHER" id="PTHR46438:SF11">
    <property type="entry name" value="LIPASE-RELATED"/>
    <property type="match status" value="1"/>
</dbReference>
<dbReference type="OrthoDB" id="5513277at2"/>
<dbReference type="Pfam" id="PF00561">
    <property type="entry name" value="Abhydrolase_1"/>
    <property type="match status" value="1"/>
</dbReference>
<dbReference type="AlphaFoldDB" id="A0A285RD17"/>
<accession>A0A285RD17</accession>
<dbReference type="InterPro" id="IPR000073">
    <property type="entry name" value="AB_hydrolase_1"/>
</dbReference>
<dbReference type="RefSeq" id="WP_097071977.1">
    <property type="nucleotide sequence ID" value="NZ_OBMQ01000001.1"/>
</dbReference>
<dbReference type="SUPFAM" id="SSF53474">
    <property type="entry name" value="alpha/beta-Hydrolases"/>
    <property type="match status" value="1"/>
</dbReference>
<dbReference type="Proteomes" id="UP000219636">
    <property type="component" value="Unassembled WGS sequence"/>
</dbReference>
<protein>
    <submittedName>
        <fullName evidence="2">Pimeloyl-ACP methyl ester carboxylesterase</fullName>
    </submittedName>
</protein>